<proteinExistence type="inferred from homology"/>
<dbReference type="PROSITE" id="PS51123">
    <property type="entry name" value="OMPA_2"/>
    <property type="match status" value="1"/>
</dbReference>
<evidence type="ECO:0000256" key="6">
    <source>
        <dbReference type="ARBA" id="ARBA00023136"/>
    </source>
</evidence>
<sequence>MRNRPIIIKRIEEEGEHGHHGGGWKVAYADFMTAMMAFFLLLWILAASDEEKLRGLADYFTPSLSEQGGKGDGVLGGQVLAEKGVLSGSEGPQSEVQLPSFGRENPLSVFDSRLKEDTTRTVVEYEPAPLDAAGNGGRDVVSRSGPLDGTQPHEGITEHDGTAEHEGTGPGQPVSAAVAAAQYEREAQLDAIEETILNAIRQKPDLTDFTANIRFERTPEGLTVQIVDQDGRSMFGSGSSRIEDHTREMIEIVGSAISDMSYPLTISGHTDSVPFLRTSGYSNWELSADRANATRRVLISTGVNPTRVQQIAGLADTKPLTPESPDAPLNRRIDILLAYPDPALQAAQ</sequence>
<dbReference type="AlphaFoldDB" id="A0A8J3GUH1"/>
<feature type="compositionally biased region" description="Basic and acidic residues" evidence="8">
    <location>
        <begin position="155"/>
        <end position="167"/>
    </location>
</feature>
<organism evidence="11 12">
    <name type="scientific">Seohaeicola zhoushanensis</name>
    <dbReference type="NCBI Taxonomy" id="1569283"/>
    <lineage>
        <taxon>Bacteria</taxon>
        <taxon>Pseudomonadati</taxon>
        <taxon>Pseudomonadota</taxon>
        <taxon>Alphaproteobacteria</taxon>
        <taxon>Rhodobacterales</taxon>
        <taxon>Roseobacteraceae</taxon>
        <taxon>Seohaeicola</taxon>
    </lineage>
</organism>
<feature type="transmembrane region" description="Helical" evidence="9">
    <location>
        <begin position="26"/>
        <end position="46"/>
    </location>
</feature>
<keyword evidence="12" id="KW-1185">Reference proteome</keyword>
<gene>
    <name evidence="11" type="ORF">GCM10017056_04970</name>
</gene>
<keyword evidence="4 9" id="KW-0812">Transmembrane</keyword>
<dbReference type="GO" id="GO:0005886">
    <property type="term" value="C:plasma membrane"/>
    <property type="evidence" value="ECO:0007669"/>
    <property type="project" value="UniProtKB-SubCell"/>
</dbReference>
<evidence type="ECO:0000313" key="11">
    <source>
        <dbReference type="EMBL" id="GHF36173.1"/>
    </source>
</evidence>
<evidence type="ECO:0000256" key="9">
    <source>
        <dbReference type="SAM" id="Phobius"/>
    </source>
</evidence>
<dbReference type="RefSeq" id="WP_189678449.1">
    <property type="nucleotide sequence ID" value="NZ_BNCJ01000001.1"/>
</dbReference>
<dbReference type="InterPro" id="IPR006665">
    <property type="entry name" value="OmpA-like"/>
</dbReference>
<evidence type="ECO:0000256" key="2">
    <source>
        <dbReference type="ARBA" id="ARBA00008914"/>
    </source>
</evidence>
<reference evidence="11" key="1">
    <citation type="journal article" date="2014" name="Int. J. Syst. Evol. Microbiol.">
        <title>Complete genome sequence of Corynebacterium casei LMG S-19264T (=DSM 44701T), isolated from a smear-ripened cheese.</title>
        <authorList>
            <consortium name="US DOE Joint Genome Institute (JGI-PGF)"/>
            <person name="Walter F."/>
            <person name="Albersmeier A."/>
            <person name="Kalinowski J."/>
            <person name="Ruckert C."/>
        </authorList>
    </citation>
    <scope>NUCLEOTIDE SEQUENCE</scope>
    <source>
        <strain evidence="11">KCTC 42650</strain>
    </source>
</reference>
<dbReference type="InterPro" id="IPR036737">
    <property type="entry name" value="OmpA-like_sf"/>
</dbReference>
<keyword evidence="3" id="KW-1003">Cell membrane</keyword>
<evidence type="ECO:0000256" key="8">
    <source>
        <dbReference type="SAM" id="MobiDB-lite"/>
    </source>
</evidence>
<comment type="subcellular location">
    <subcellularLocation>
        <location evidence="1">Cell membrane</location>
        <topology evidence="1">Single-pass membrane protein</topology>
    </subcellularLocation>
</comment>
<feature type="region of interest" description="Disordered" evidence="8">
    <location>
        <begin position="129"/>
        <end position="176"/>
    </location>
</feature>
<dbReference type="Gene3D" id="3.30.1330.60">
    <property type="entry name" value="OmpA-like domain"/>
    <property type="match status" value="1"/>
</dbReference>
<name>A0A8J3GUH1_9RHOB</name>
<dbReference type="Pfam" id="PF00691">
    <property type="entry name" value="OmpA"/>
    <property type="match status" value="1"/>
</dbReference>
<evidence type="ECO:0000259" key="10">
    <source>
        <dbReference type="PROSITE" id="PS51123"/>
    </source>
</evidence>
<dbReference type="Pfam" id="PF13677">
    <property type="entry name" value="MotB_plug"/>
    <property type="match status" value="1"/>
</dbReference>
<evidence type="ECO:0000256" key="1">
    <source>
        <dbReference type="ARBA" id="ARBA00004162"/>
    </source>
</evidence>
<dbReference type="InterPro" id="IPR050330">
    <property type="entry name" value="Bact_OuterMem_StrucFunc"/>
</dbReference>
<dbReference type="SUPFAM" id="SSF103088">
    <property type="entry name" value="OmpA-like"/>
    <property type="match status" value="1"/>
</dbReference>
<dbReference type="PANTHER" id="PTHR30329:SF21">
    <property type="entry name" value="LIPOPROTEIN YIAD-RELATED"/>
    <property type="match status" value="1"/>
</dbReference>
<protein>
    <submittedName>
        <fullName evidence="11">Membrane protein</fullName>
    </submittedName>
</protein>
<dbReference type="Proteomes" id="UP000626220">
    <property type="component" value="Unassembled WGS sequence"/>
</dbReference>
<comment type="caution">
    <text evidence="11">The sequence shown here is derived from an EMBL/GenBank/DDBJ whole genome shotgun (WGS) entry which is preliminary data.</text>
</comment>
<dbReference type="EMBL" id="BNCJ01000001">
    <property type="protein sequence ID" value="GHF36173.1"/>
    <property type="molecule type" value="Genomic_DNA"/>
</dbReference>
<accession>A0A8J3GUH1</accession>
<evidence type="ECO:0000256" key="3">
    <source>
        <dbReference type="ARBA" id="ARBA00022475"/>
    </source>
</evidence>
<evidence type="ECO:0000256" key="7">
    <source>
        <dbReference type="PROSITE-ProRule" id="PRU00473"/>
    </source>
</evidence>
<evidence type="ECO:0000313" key="12">
    <source>
        <dbReference type="Proteomes" id="UP000626220"/>
    </source>
</evidence>
<dbReference type="InterPro" id="IPR025713">
    <property type="entry name" value="MotB-like_N_dom"/>
</dbReference>
<dbReference type="PANTHER" id="PTHR30329">
    <property type="entry name" value="STATOR ELEMENT OF FLAGELLAR MOTOR COMPLEX"/>
    <property type="match status" value="1"/>
</dbReference>
<comment type="similarity">
    <text evidence="2">Belongs to the MotB family.</text>
</comment>
<dbReference type="CDD" id="cd07185">
    <property type="entry name" value="OmpA_C-like"/>
    <property type="match status" value="1"/>
</dbReference>
<evidence type="ECO:0000256" key="5">
    <source>
        <dbReference type="ARBA" id="ARBA00022989"/>
    </source>
</evidence>
<keyword evidence="5 9" id="KW-1133">Transmembrane helix</keyword>
<feature type="domain" description="OmpA-like" evidence="10">
    <location>
        <begin position="222"/>
        <end position="341"/>
    </location>
</feature>
<keyword evidence="6 7" id="KW-0472">Membrane</keyword>
<reference evidence="11" key="2">
    <citation type="submission" date="2020-09" db="EMBL/GenBank/DDBJ databases">
        <authorList>
            <person name="Sun Q."/>
            <person name="Kim S."/>
        </authorList>
    </citation>
    <scope>NUCLEOTIDE SEQUENCE</scope>
    <source>
        <strain evidence="11">KCTC 42650</strain>
    </source>
</reference>
<evidence type="ECO:0000256" key="4">
    <source>
        <dbReference type="ARBA" id="ARBA00022692"/>
    </source>
</evidence>